<evidence type="ECO:0000313" key="2">
    <source>
        <dbReference type="EMBL" id="AFI78409.1"/>
    </source>
</evidence>
<dbReference type="Gene3D" id="3.90.10.10">
    <property type="entry name" value="Cytochrome C3"/>
    <property type="match status" value="1"/>
</dbReference>
<protein>
    <submittedName>
        <fullName evidence="2">Sulfur oxidation protein DsrJ</fullName>
    </submittedName>
</protein>
<organism evidence="2">
    <name type="scientific">uncultured bacterium ws020C1</name>
    <dbReference type="NCBI Taxonomy" id="1131823"/>
    <lineage>
        <taxon>Bacteria</taxon>
        <taxon>environmental samples</taxon>
    </lineage>
</organism>
<accession>I1X4I4</accession>
<reference evidence="2" key="1">
    <citation type="journal article" date="2012" name="ISME J.">
        <title>Roseobacter clade bacteria are abundant in coastal sediments and encode a novel combination of sulfur oxidation genes.</title>
        <authorList>
            <person name="Lenk S."/>
            <person name="Moraru C."/>
            <person name="Hahnke S."/>
            <person name="Arnds J."/>
            <person name="Richter M."/>
            <person name="Kube M."/>
            <person name="Reinhardt R."/>
            <person name="Brinkhoff T."/>
            <person name="Harder J."/>
            <person name="Amann R."/>
            <person name="Mussmann M."/>
        </authorList>
    </citation>
    <scope>NUCLEOTIDE SEQUENCE</scope>
</reference>
<dbReference type="AlphaFoldDB" id="I1X4I4"/>
<dbReference type="EMBL" id="JQ256781">
    <property type="protein sequence ID" value="AFI78409.1"/>
    <property type="molecule type" value="Genomic_DNA"/>
</dbReference>
<name>I1X4I4_9BACT</name>
<sequence>MLKKGKVGLGALLLWLGLFAGFGVVHAEGVEGSAKADGLDACVAPTPFMRRSHFELIKHQRDITVHEGIRKTDNSLAGCIDCHVRKGVDGAHVAVNAPGEFCAGCHKFTATTLDCFTCHATKPVGN</sequence>
<proteinExistence type="predicted"/>
<gene>
    <name evidence="2" type="primary">dsrJ</name>
    <name evidence="2" type="ORF">ws020C1_0004</name>
</gene>
<evidence type="ECO:0000259" key="1">
    <source>
        <dbReference type="Pfam" id="PF09699"/>
    </source>
</evidence>
<dbReference type="InterPro" id="IPR036280">
    <property type="entry name" value="Multihaem_cyt_sf"/>
</dbReference>
<dbReference type="Pfam" id="PF09699">
    <property type="entry name" value="Paired_CXXCH_1"/>
    <property type="match status" value="1"/>
</dbReference>
<dbReference type="InterPro" id="IPR010177">
    <property type="entry name" value="Paired_CXXCH_1"/>
</dbReference>
<dbReference type="SUPFAM" id="SSF48695">
    <property type="entry name" value="Multiheme cytochromes"/>
    <property type="match status" value="1"/>
</dbReference>
<feature type="domain" description="Doubled CXXCH motif" evidence="1">
    <location>
        <begin position="78"/>
        <end position="108"/>
    </location>
</feature>